<comment type="caution">
    <text evidence="9">The sequence shown here is derived from an EMBL/GenBank/DDBJ whole genome shotgun (WGS) entry which is preliminary data.</text>
</comment>
<keyword evidence="7" id="KW-0472">Membrane</keyword>
<feature type="region of interest" description="Disordered" evidence="6">
    <location>
        <begin position="126"/>
        <end position="168"/>
    </location>
</feature>
<keyword evidence="10" id="KW-1185">Reference proteome</keyword>
<evidence type="ECO:0000259" key="8">
    <source>
        <dbReference type="Pfam" id="PF05460"/>
    </source>
</evidence>
<accession>A0AAN7WPY3</accession>
<feature type="domain" description="ORC6 first cyclin-like" evidence="8">
    <location>
        <begin position="25"/>
        <end position="74"/>
    </location>
</feature>
<feature type="region of interest" description="Disordered" evidence="6">
    <location>
        <begin position="218"/>
        <end position="248"/>
    </location>
</feature>
<sequence length="472" mass="55193">MSTLQIQKCLKDVLALDQENNSYLDWNQGNLKRLFHATSVLYQTSINKVPLRNDEETVRGHICALLACEKLREKQQSIRYNLSKENENNNVEVIQYYLDRIPLEPKKINRLISVFKQNISQCSPVKQIQWSPSPKKSASRNQLNSPLNSPIKASSIDKGNNGFTTHDPKSLRKMLFEDTPKNLQCDQVSSVNITVITPNKNISPLSSPRRRLKFEMVDEEDAENDNSNDKNETTSDSNEHTIGNNEDEIQQDVNILDTKTNDQDAQTDDPLFIDKTFEANSDKDNKLSKNKVTKKPVIKKNPERTITQNLLFKRYVKVVPSDVISLCNHFELPQSVSFTILDFYMINQSYLIYQWQLVCGLVLHCTFIVFNEKRRKDPRINHILLEKMMDYMRCDSVNDIRECFNIVYELIVGEQWYRDLEIKYNYFEGLKYEESIKIKLGSMLQDNKTLFNDDQYENWKQNILFDLSLKER</sequence>
<comment type="similarity">
    <text evidence="2">Belongs to the ORC6 family.</text>
</comment>
<feature type="compositionally biased region" description="Polar residues" evidence="6">
    <location>
        <begin position="126"/>
        <end position="164"/>
    </location>
</feature>
<evidence type="ECO:0000256" key="6">
    <source>
        <dbReference type="SAM" id="MobiDB-lite"/>
    </source>
</evidence>
<keyword evidence="3" id="KW-0235">DNA replication</keyword>
<reference evidence="10" key="1">
    <citation type="submission" date="2023-07" db="EMBL/GenBank/DDBJ databases">
        <title>A draft genome of Kazachstania heterogenica Y-27499.</title>
        <authorList>
            <person name="Donic C."/>
            <person name="Kralova J.S."/>
            <person name="Fidel L."/>
            <person name="Ben-Dor S."/>
            <person name="Jung S."/>
        </authorList>
    </citation>
    <scope>NUCLEOTIDE SEQUENCE [LARGE SCALE GENOMIC DNA]</scope>
    <source>
        <strain evidence="10">Y27499</strain>
    </source>
</reference>
<dbReference type="InterPro" id="IPR016811">
    <property type="entry name" value="ORC6_fun"/>
</dbReference>
<dbReference type="Pfam" id="PF05460">
    <property type="entry name" value="ORC6"/>
    <property type="match status" value="1"/>
</dbReference>
<evidence type="ECO:0000256" key="1">
    <source>
        <dbReference type="ARBA" id="ARBA00004123"/>
    </source>
</evidence>
<dbReference type="PIRSF" id="PIRSF022941">
    <property type="entry name" value="ORC6_fun"/>
    <property type="match status" value="1"/>
</dbReference>
<feature type="transmembrane region" description="Helical" evidence="7">
    <location>
        <begin position="350"/>
        <end position="370"/>
    </location>
</feature>
<evidence type="ECO:0000256" key="2">
    <source>
        <dbReference type="ARBA" id="ARBA00010840"/>
    </source>
</evidence>
<dbReference type="GO" id="GO:0003677">
    <property type="term" value="F:DNA binding"/>
    <property type="evidence" value="ECO:0007669"/>
    <property type="project" value="UniProtKB-KW"/>
</dbReference>
<evidence type="ECO:0000313" key="10">
    <source>
        <dbReference type="Proteomes" id="UP001306508"/>
    </source>
</evidence>
<name>A0AAN7WPY3_9SACH</name>
<keyword evidence="7" id="KW-1133">Transmembrane helix</keyword>
<keyword evidence="5" id="KW-0539">Nucleus</keyword>
<dbReference type="GO" id="GO:0005664">
    <property type="term" value="C:nuclear origin of replication recognition complex"/>
    <property type="evidence" value="ECO:0007669"/>
    <property type="project" value="InterPro"/>
</dbReference>
<keyword evidence="4" id="KW-0238">DNA-binding</keyword>
<dbReference type="GO" id="GO:0006260">
    <property type="term" value="P:DNA replication"/>
    <property type="evidence" value="ECO:0007669"/>
    <property type="project" value="UniProtKB-KW"/>
</dbReference>
<dbReference type="Proteomes" id="UP001306508">
    <property type="component" value="Unassembled WGS sequence"/>
</dbReference>
<dbReference type="EMBL" id="JAWIZZ010000038">
    <property type="protein sequence ID" value="KAK5780957.1"/>
    <property type="molecule type" value="Genomic_DNA"/>
</dbReference>
<evidence type="ECO:0000313" key="9">
    <source>
        <dbReference type="EMBL" id="KAK5780957.1"/>
    </source>
</evidence>
<gene>
    <name evidence="9" type="ORF">RI543_001344</name>
</gene>
<dbReference type="InterPro" id="IPR008721">
    <property type="entry name" value="ORC6_cyclin_first"/>
</dbReference>
<evidence type="ECO:0000256" key="4">
    <source>
        <dbReference type="ARBA" id="ARBA00023125"/>
    </source>
</evidence>
<comment type="subcellular location">
    <subcellularLocation>
        <location evidence="1">Nucleus</location>
    </subcellularLocation>
</comment>
<protein>
    <recommendedName>
        <fullName evidence="8">ORC6 first cyclin-like domain-containing protein</fullName>
    </recommendedName>
</protein>
<proteinExistence type="inferred from homology"/>
<organism evidence="9 10">
    <name type="scientific">Arxiozyma heterogenica</name>
    <dbReference type="NCBI Taxonomy" id="278026"/>
    <lineage>
        <taxon>Eukaryota</taxon>
        <taxon>Fungi</taxon>
        <taxon>Dikarya</taxon>
        <taxon>Ascomycota</taxon>
        <taxon>Saccharomycotina</taxon>
        <taxon>Saccharomycetes</taxon>
        <taxon>Saccharomycetales</taxon>
        <taxon>Saccharomycetaceae</taxon>
        <taxon>Arxiozyma</taxon>
    </lineage>
</organism>
<evidence type="ECO:0000256" key="5">
    <source>
        <dbReference type="ARBA" id="ARBA00023242"/>
    </source>
</evidence>
<evidence type="ECO:0000256" key="3">
    <source>
        <dbReference type="ARBA" id="ARBA00022705"/>
    </source>
</evidence>
<feature type="compositionally biased region" description="Basic and acidic residues" evidence="6">
    <location>
        <begin position="227"/>
        <end position="239"/>
    </location>
</feature>
<evidence type="ECO:0000256" key="7">
    <source>
        <dbReference type="SAM" id="Phobius"/>
    </source>
</evidence>
<dbReference type="AlphaFoldDB" id="A0AAN7WPY3"/>
<keyword evidence="7" id="KW-0812">Transmembrane</keyword>